<dbReference type="PANTHER" id="PTHR30231">
    <property type="entry name" value="DNA POLYMERASE III SUBUNIT EPSILON"/>
    <property type="match status" value="1"/>
</dbReference>
<proteinExistence type="predicted"/>
<dbReference type="InterPro" id="IPR013520">
    <property type="entry name" value="Ribonucl_H"/>
</dbReference>
<evidence type="ECO:0000256" key="2">
    <source>
        <dbReference type="ARBA" id="ARBA00022801"/>
    </source>
</evidence>
<dbReference type="PANTHER" id="PTHR30231:SF4">
    <property type="entry name" value="PROTEIN NEN2"/>
    <property type="match status" value="1"/>
</dbReference>
<dbReference type="CDD" id="cd06127">
    <property type="entry name" value="DEDDh"/>
    <property type="match status" value="1"/>
</dbReference>
<dbReference type="SUPFAM" id="SSF53098">
    <property type="entry name" value="Ribonuclease H-like"/>
    <property type="match status" value="1"/>
</dbReference>
<dbReference type="SMART" id="SM00479">
    <property type="entry name" value="EXOIII"/>
    <property type="match status" value="1"/>
</dbReference>
<gene>
    <name evidence="5" type="ORF">LCGC14_0213960</name>
</gene>
<keyword evidence="3" id="KW-0269">Exonuclease</keyword>
<keyword evidence="1" id="KW-0540">Nuclease</keyword>
<dbReference type="GO" id="GO:0005829">
    <property type="term" value="C:cytosol"/>
    <property type="evidence" value="ECO:0007669"/>
    <property type="project" value="TreeGrafter"/>
</dbReference>
<evidence type="ECO:0000256" key="3">
    <source>
        <dbReference type="ARBA" id="ARBA00022839"/>
    </source>
</evidence>
<comment type="caution">
    <text evidence="5">The sequence shown here is derived from an EMBL/GenBank/DDBJ whole genome shotgun (WGS) entry which is preliminary data.</text>
</comment>
<dbReference type="InterPro" id="IPR012337">
    <property type="entry name" value="RNaseH-like_sf"/>
</dbReference>
<name>A0A0F9WZL4_9ZZZZ</name>
<sequence length="238" mass="26514">MTGPLAGGVLDWQQHFASLAANTSNGYLAAYYAAGMVSSDTPISQVPMAALDIETTGLDSRHDAIVSVGMVPFSLARIRCQDAFYQVINPLSELNAGSIAFHRITHSEVDEAPALDRLIPELLRAMAGRVIVVHYRHIEREFLNAAFRHYLNDGFQFPVIDTMEIEAGLHPRQRAGWRRWFTRENTESIRLGDSRTRYGLPHYQSHHALTDALATAELLQAQIATHFSADMAVGDLWK</sequence>
<evidence type="ECO:0000313" key="5">
    <source>
        <dbReference type="EMBL" id="KKN91921.1"/>
    </source>
</evidence>
<dbReference type="EMBL" id="LAZR01000099">
    <property type="protein sequence ID" value="KKN91921.1"/>
    <property type="molecule type" value="Genomic_DNA"/>
</dbReference>
<dbReference type="GO" id="GO:0008408">
    <property type="term" value="F:3'-5' exonuclease activity"/>
    <property type="evidence" value="ECO:0007669"/>
    <property type="project" value="TreeGrafter"/>
</dbReference>
<protein>
    <recommendedName>
        <fullName evidence="4">Exonuclease domain-containing protein</fullName>
    </recommendedName>
</protein>
<accession>A0A0F9WZL4</accession>
<dbReference type="Pfam" id="PF00929">
    <property type="entry name" value="RNase_T"/>
    <property type="match status" value="1"/>
</dbReference>
<dbReference type="AlphaFoldDB" id="A0A0F9WZL4"/>
<keyword evidence="2" id="KW-0378">Hydrolase</keyword>
<feature type="domain" description="Exonuclease" evidence="4">
    <location>
        <begin position="47"/>
        <end position="228"/>
    </location>
</feature>
<dbReference type="NCBIfam" id="NF006602">
    <property type="entry name" value="PRK09146.1"/>
    <property type="match status" value="1"/>
</dbReference>
<reference evidence="5" key="1">
    <citation type="journal article" date="2015" name="Nature">
        <title>Complex archaea that bridge the gap between prokaryotes and eukaryotes.</title>
        <authorList>
            <person name="Spang A."/>
            <person name="Saw J.H."/>
            <person name="Jorgensen S.L."/>
            <person name="Zaremba-Niedzwiedzka K."/>
            <person name="Martijn J."/>
            <person name="Lind A.E."/>
            <person name="van Eijk R."/>
            <person name="Schleper C."/>
            <person name="Guy L."/>
            <person name="Ettema T.J."/>
        </authorList>
    </citation>
    <scope>NUCLEOTIDE SEQUENCE</scope>
</reference>
<evidence type="ECO:0000256" key="1">
    <source>
        <dbReference type="ARBA" id="ARBA00022722"/>
    </source>
</evidence>
<organism evidence="5">
    <name type="scientific">marine sediment metagenome</name>
    <dbReference type="NCBI Taxonomy" id="412755"/>
    <lineage>
        <taxon>unclassified sequences</taxon>
        <taxon>metagenomes</taxon>
        <taxon>ecological metagenomes</taxon>
    </lineage>
</organism>
<dbReference type="GO" id="GO:0003676">
    <property type="term" value="F:nucleic acid binding"/>
    <property type="evidence" value="ECO:0007669"/>
    <property type="project" value="InterPro"/>
</dbReference>
<evidence type="ECO:0000259" key="4">
    <source>
        <dbReference type="SMART" id="SM00479"/>
    </source>
</evidence>
<dbReference type="InterPro" id="IPR036397">
    <property type="entry name" value="RNaseH_sf"/>
</dbReference>
<dbReference type="Gene3D" id="3.30.420.10">
    <property type="entry name" value="Ribonuclease H-like superfamily/Ribonuclease H"/>
    <property type="match status" value="1"/>
</dbReference>